<evidence type="ECO:0000256" key="3">
    <source>
        <dbReference type="ARBA" id="ARBA00022777"/>
    </source>
</evidence>
<dbReference type="SUPFAM" id="SSF48452">
    <property type="entry name" value="TPR-like"/>
    <property type="match status" value="1"/>
</dbReference>
<keyword evidence="2 5" id="KW-0547">Nucleotide-binding</keyword>
<dbReference type="InterPro" id="IPR008271">
    <property type="entry name" value="Ser/Thr_kinase_AS"/>
</dbReference>
<accession>A0A2S9YKP0</accession>
<dbReference type="InterPro" id="IPR019734">
    <property type="entry name" value="TPR_rpt"/>
</dbReference>
<evidence type="ECO:0000259" key="6">
    <source>
        <dbReference type="PROSITE" id="PS50011"/>
    </source>
</evidence>
<dbReference type="EMBL" id="PVNL01000092">
    <property type="protein sequence ID" value="PRQ05638.1"/>
    <property type="molecule type" value="Genomic_DNA"/>
</dbReference>
<dbReference type="SMART" id="SM00028">
    <property type="entry name" value="TPR"/>
    <property type="match status" value="3"/>
</dbReference>
<gene>
    <name evidence="7" type="primary">prkC_25</name>
    <name evidence="7" type="ORF">ENSA7_45280</name>
</gene>
<dbReference type="InterPro" id="IPR011990">
    <property type="entry name" value="TPR-like_helical_dom_sf"/>
</dbReference>
<evidence type="ECO:0000256" key="5">
    <source>
        <dbReference type="PROSITE-ProRule" id="PRU10141"/>
    </source>
</evidence>
<evidence type="ECO:0000256" key="1">
    <source>
        <dbReference type="ARBA" id="ARBA00022679"/>
    </source>
</evidence>
<feature type="domain" description="Protein kinase" evidence="6">
    <location>
        <begin position="31"/>
        <end position="307"/>
    </location>
</feature>
<evidence type="ECO:0000256" key="2">
    <source>
        <dbReference type="ARBA" id="ARBA00022741"/>
    </source>
</evidence>
<evidence type="ECO:0000256" key="4">
    <source>
        <dbReference type="ARBA" id="ARBA00022840"/>
    </source>
</evidence>
<dbReference type="SMART" id="SM00220">
    <property type="entry name" value="S_TKc"/>
    <property type="match status" value="1"/>
</dbReference>
<keyword evidence="4 5" id="KW-0067">ATP-binding</keyword>
<proteinExistence type="predicted"/>
<keyword evidence="3 7" id="KW-0418">Kinase</keyword>
<dbReference type="OrthoDB" id="9797180at2"/>
<sequence>MADTLADDQPTDRTDHLPSAIVIGQRFAGRYLLEALLGRGGMGAVYRVRDLELDEVVALKLLETTSETPDGIERFRREVRLARRVTHRNAARTYDLGEQDGRRFLTMEYVDGQGLDTLTRGHRLDLATVLDITAQIAEGLAAAHAAQVVHRDLKPSNVLVERVSLDTGRVGGRVIITDFGIARGLHGSDATLNTDGTVGTPAYMAPEQLAGEPVSSATDVYALGLMLHELLTGELPFLRTGTQPGAAVNLMQTALARLHESPPDLSSTHDLDPGIAHLLALMLSLEPNERPNAARVAAALAQIHADLQAELASGPAIDRDKTPVLVRQLALAVLPFLHRGPADTAYVGEALGDELIDLLAQTNGLRVSGGGATARYADRRDRDPREIGRELGVDALVDGTVQVVGERVRISARLLDGATGFQRWSERFEGSIGDVFELQDKLGKRIAEALRLEVEHSVHRGDATPEAVEHYLRARQLARLWKFKEPDGAIDHLQRCLALAPSFKPALAAHANACMHGWFLPRAEGDPDYQAMAEQALEVALGWAPELAETHLAVARWHTATGDYRGAAHSLSFALTIAPTYAPALAYLGQLQVEGGRPQQGLAHLELAFELEPSLAFCLPAIARYHVLRGDVEAYDATVGRYYAIEPRPTDVPVVLLQLRAAAWLGEPSRLERPAAALAELISPSSPIYEFAAILWLDELGEDEIVARVERALPLVPNPRFRTAILQIACEASLRRAHAQLGLRWLELAGDGPLADVDWLEHCVMLEPLRSKLLYRQIKTTARARADAIWWR</sequence>
<dbReference type="PANTHER" id="PTHR43289:SF6">
    <property type="entry name" value="SERINE_THREONINE-PROTEIN KINASE NEKL-3"/>
    <property type="match status" value="1"/>
</dbReference>
<dbReference type="GO" id="GO:0005524">
    <property type="term" value="F:ATP binding"/>
    <property type="evidence" value="ECO:0007669"/>
    <property type="project" value="UniProtKB-UniRule"/>
</dbReference>
<dbReference type="InterPro" id="IPR011009">
    <property type="entry name" value="Kinase-like_dom_sf"/>
</dbReference>
<dbReference type="InterPro" id="IPR017441">
    <property type="entry name" value="Protein_kinase_ATP_BS"/>
</dbReference>
<dbReference type="SUPFAM" id="SSF56112">
    <property type="entry name" value="Protein kinase-like (PK-like)"/>
    <property type="match status" value="1"/>
</dbReference>
<evidence type="ECO:0000313" key="7">
    <source>
        <dbReference type="EMBL" id="PRQ05638.1"/>
    </source>
</evidence>
<dbReference type="PROSITE" id="PS50011">
    <property type="entry name" value="PROTEIN_KINASE_DOM"/>
    <property type="match status" value="1"/>
</dbReference>
<dbReference type="Pfam" id="PF00069">
    <property type="entry name" value="Pkinase"/>
    <property type="match status" value="1"/>
</dbReference>
<dbReference type="EC" id="2.7.11.1" evidence="7"/>
<protein>
    <submittedName>
        <fullName evidence="7">Serine/threonine-protein kinase PrkC</fullName>
        <ecNumber evidence="7">2.7.11.1</ecNumber>
    </submittedName>
</protein>
<dbReference type="CDD" id="cd14014">
    <property type="entry name" value="STKc_PknB_like"/>
    <property type="match status" value="1"/>
</dbReference>
<keyword evidence="1 7" id="KW-0808">Transferase</keyword>
<name>A0A2S9YKP0_9BACT</name>
<evidence type="ECO:0000313" key="8">
    <source>
        <dbReference type="Proteomes" id="UP000238823"/>
    </source>
</evidence>
<comment type="caution">
    <text evidence="7">The sequence shown here is derived from an EMBL/GenBank/DDBJ whole genome shotgun (WGS) entry which is preliminary data.</text>
</comment>
<dbReference type="AlphaFoldDB" id="A0A2S9YKP0"/>
<dbReference type="Gene3D" id="1.10.510.10">
    <property type="entry name" value="Transferase(Phosphotransferase) domain 1"/>
    <property type="match status" value="1"/>
</dbReference>
<dbReference type="Gene3D" id="1.25.40.10">
    <property type="entry name" value="Tetratricopeptide repeat domain"/>
    <property type="match status" value="1"/>
</dbReference>
<dbReference type="Proteomes" id="UP000238823">
    <property type="component" value="Unassembled WGS sequence"/>
</dbReference>
<organism evidence="7 8">
    <name type="scientific">Enhygromyxa salina</name>
    <dbReference type="NCBI Taxonomy" id="215803"/>
    <lineage>
        <taxon>Bacteria</taxon>
        <taxon>Pseudomonadati</taxon>
        <taxon>Myxococcota</taxon>
        <taxon>Polyangia</taxon>
        <taxon>Nannocystales</taxon>
        <taxon>Nannocystaceae</taxon>
        <taxon>Enhygromyxa</taxon>
    </lineage>
</organism>
<dbReference type="InterPro" id="IPR000719">
    <property type="entry name" value="Prot_kinase_dom"/>
</dbReference>
<reference evidence="7 8" key="1">
    <citation type="submission" date="2018-03" db="EMBL/GenBank/DDBJ databases">
        <title>Draft Genome Sequences of the Obligatory Marine Myxobacteria Enhygromyxa salina SWB007.</title>
        <authorList>
            <person name="Poehlein A."/>
            <person name="Moghaddam J.A."/>
            <person name="Harms H."/>
            <person name="Alanjari M."/>
            <person name="Koenig G.M."/>
            <person name="Daniel R."/>
            <person name="Schaeberle T.F."/>
        </authorList>
    </citation>
    <scope>NUCLEOTIDE SEQUENCE [LARGE SCALE GENOMIC DNA]</scope>
    <source>
        <strain evidence="7 8">SWB007</strain>
    </source>
</reference>
<dbReference type="PROSITE" id="PS00107">
    <property type="entry name" value="PROTEIN_KINASE_ATP"/>
    <property type="match status" value="1"/>
</dbReference>
<dbReference type="GO" id="GO:0004674">
    <property type="term" value="F:protein serine/threonine kinase activity"/>
    <property type="evidence" value="ECO:0007669"/>
    <property type="project" value="UniProtKB-EC"/>
</dbReference>
<dbReference type="PANTHER" id="PTHR43289">
    <property type="entry name" value="MITOGEN-ACTIVATED PROTEIN KINASE KINASE KINASE 20-RELATED"/>
    <property type="match status" value="1"/>
</dbReference>
<feature type="binding site" evidence="5">
    <location>
        <position position="60"/>
    </location>
    <ligand>
        <name>ATP</name>
        <dbReference type="ChEBI" id="CHEBI:30616"/>
    </ligand>
</feature>
<dbReference type="RefSeq" id="WP_106091458.1">
    <property type="nucleotide sequence ID" value="NZ_PVNL01000092.1"/>
</dbReference>
<dbReference type="Gene3D" id="3.30.200.20">
    <property type="entry name" value="Phosphorylase Kinase, domain 1"/>
    <property type="match status" value="1"/>
</dbReference>
<dbReference type="PROSITE" id="PS00108">
    <property type="entry name" value="PROTEIN_KINASE_ST"/>
    <property type="match status" value="1"/>
</dbReference>